<dbReference type="InterPro" id="IPR009874">
    <property type="entry name" value="DUF1428"/>
</dbReference>
<keyword evidence="2" id="KW-1185">Reference proteome</keyword>
<gene>
    <name evidence="1" type="ORF">TS85_01200</name>
</gene>
<evidence type="ECO:0008006" key="3">
    <source>
        <dbReference type="Google" id="ProtNLM"/>
    </source>
</evidence>
<dbReference type="AlphaFoldDB" id="A0A7U5BEE8"/>
<evidence type="ECO:0000313" key="1">
    <source>
        <dbReference type="EMBL" id="AJP70737.1"/>
    </source>
</evidence>
<accession>A0A7U5BEE8</accession>
<dbReference type="RefSeq" id="WP_044329925.1">
    <property type="nucleotide sequence ID" value="NZ_CP010836.1"/>
</dbReference>
<dbReference type="KEGG" id="sphi:TS85_01200"/>
<dbReference type="InterPro" id="IPR011008">
    <property type="entry name" value="Dimeric_a/b-barrel"/>
</dbReference>
<organism evidence="1 2">
    <name type="scientific">Sphingomonas hengshuiensis</name>
    <dbReference type="NCBI Taxonomy" id="1609977"/>
    <lineage>
        <taxon>Bacteria</taxon>
        <taxon>Pseudomonadati</taxon>
        <taxon>Pseudomonadota</taxon>
        <taxon>Alphaproteobacteria</taxon>
        <taxon>Sphingomonadales</taxon>
        <taxon>Sphingomonadaceae</taxon>
        <taxon>Sphingomonas</taxon>
    </lineage>
</organism>
<reference evidence="1 2" key="2">
    <citation type="submission" date="2015-02" db="EMBL/GenBank/DDBJ databases">
        <title>The complete genome of Sphingomonas hengshuiensis sp. WHSC-8 isolated from soil of Hengshui Lake.</title>
        <authorList>
            <person name="Wei S."/>
            <person name="Guo J."/>
            <person name="Su C."/>
            <person name="Wu R."/>
            <person name="Zhang Z."/>
            <person name="Liang K."/>
            <person name="Li H."/>
            <person name="Wang T."/>
            <person name="Liu H."/>
            <person name="Zhang C."/>
            <person name="Li Z."/>
            <person name="Wang Q."/>
            <person name="Meng J."/>
        </authorList>
    </citation>
    <scope>NUCLEOTIDE SEQUENCE [LARGE SCALE GENOMIC DNA]</scope>
    <source>
        <strain evidence="1 2">WHSC-8</strain>
    </source>
</reference>
<dbReference type="SUPFAM" id="SSF54909">
    <property type="entry name" value="Dimeric alpha+beta barrel"/>
    <property type="match status" value="1"/>
</dbReference>
<dbReference type="Pfam" id="PF07237">
    <property type="entry name" value="DUF1428"/>
    <property type="match status" value="1"/>
</dbReference>
<dbReference type="Gene3D" id="3.30.70.100">
    <property type="match status" value="1"/>
</dbReference>
<reference evidence="1 2" key="1">
    <citation type="journal article" date="2015" name="Int. J. Syst. Evol. Microbiol.">
        <title>Sphingomonas hengshuiensis sp. nov., isolated from lake wetland.</title>
        <authorList>
            <person name="Wei S."/>
            <person name="Wang T."/>
            <person name="Liu H."/>
            <person name="Zhang C."/>
            <person name="Guo J."/>
            <person name="Wang Q."/>
            <person name="Liang K."/>
            <person name="Zhang Z."/>
        </authorList>
    </citation>
    <scope>NUCLEOTIDE SEQUENCE [LARGE SCALE GENOMIC DNA]</scope>
    <source>
        <strain evidence="1 2">WHSC-8</strain>
    </source>
</reference>
<dbReference type="OrthoDB" id="9792392at2"/>
<dbReference type="PIRSF" id="PIRSF007028">
    <property type="entry name" value="UCP007028"/>
    <property type="match status" value="1"/>
</dbReference>
<evidence type="ECO:0000313" key="2">
    <source>
        <dbReference type="Proteomes" id="UP000032300"/>
    </source>
</evidence>
<protein>
    <recommendedName>
        <fullName evidence="3">DUF1428 domain-containing protein</fullName>
    </recommendedName>
</protein>
<proteinExistence type="predicted"/>
<sequence>MPYIDGFVAPVPAGKRDAYIELAAKSAPVFQEHGALQVVETFGTDVPHGKQTDFYRAVAADEGDTIVFSWIVWPDKATRDAGWEKVMADPSMAPGEDMPFDPKRMIYGEFEVVLDTGA</sequence>
<name>A0A7U5BEE8_9SPHN</name>
<dbReference type="EMBL" id="CP010836">
    <property type="protein sequence ID" value="AJP70737.1"/>
    <property type="molecule type" value="Genomic_DNA"/>
</dbReference>
<dbReference type="Proteomes" id="UP000032300">
    <property type="component" value="Chromosome"/>
</dbReference>